<dbReference type="InParanoid" id="B5RU36"/>
<evidence type="ECO:0000256" key="1">
    <source>
        <dbReference type="SAM" id="Phobius"/>
    </source>
</evidence>
<dbReference type="GeneID" id="8998787"/>
<evidence type="ECO:0000313" key="3">
    <source>
        <dbReference type="Proteomes" id="UP000000599"/>
    </source>
</evidence>
<keyword evidence="3" id="KW-1185">Reference proteome</keyword>
<dbReference type="Proteomes" id="UP000000599">
    <property type="component" value="Chromosome E"/>
</dbReference>
<gene>
    <name evidence="2" type="ordered locus">DEHA2E18106g</name>
</gene>
<dbReference type="OMA" id="INVECIT"/>
<proteinExistence type="predicted"/>
<name>B5RU36_DEBHA</name>
<dbReference type="VEuPathDB" id="FungiDB:DEHA2E18106g"/>
<feature type="transmembrane region" description="Helical" evidence="1">
    <location>
        <begin position="274"/>
        <end position="297"/>
    </location>
</feature>
<dbReference type="HOGENOM" id="CLU_885650_0_0_1"/>
<reference evidence="2 3" key="1">
    <citation type="journal article" date="2004" name="Nature">
        <title>Genome evolution in yeasts.</title>
        <authorList>
            <consortium name="Genolevures"/>
            <person name="Dujon B."/>
            <person name="Sherman D."/>
            <person name="Fischer G."/>
            <person name="Durrens P."/>
            <person name="Casaregola S."/>
            <person name="Lafontaine I."/>
            <person name="de Montigny J."/>
            <person name="Marck C."/>
            <person name="Neuveglise C."/>
            <person name="Talla E."/>
            <person name="Goffard N."/>
            <person name="Frangeul L."/>
            <person name="Aigle M."/>
            <person name="Anthouard V."/>
            <person name="Babour A."/>
            <person name="Barbe V."/>
            <person name="Barnay S."/>
            <person name="Blanchin S."/>
            <person name="Beckerich J.M."/>
            <person name="Beyne E."/>
            <person name="Bleykasten C."/>
            <person name="Boisrame A."/>
            <person name="Boyer J."/>
            <person name="Cattolico L."/>
            <person name="Confanioleri F."/>
            <person name="de Daruvar A."/>
            <person name="Despons L."/>
            <person name="Fabre E."/>
            <person name="Fairhead C."/>
            <person name="Ferry-Dumazet H."/>
            <person name="Groppi A."/>
            <person name="Hantraye F."/>
            <person name="Hennequin C."/>
            <person name="Jauniaux N."/>
            <person name="Joyet P."/>
            <person name="Kachouri R."/>
            <person name="Kerrest A."/>
            <person name="Koszul R."/>
            <person name="Lemaire M."/>
            <person name="Lesur I."/>
            <person name="Ma L."/>
            <person name="Muller H."/>
            <person name="Nicaud J.M."/>
            <person name="Nikolski M."/>
            <person name="Oztas S."/>
            <person name="Ozier-Kalogeropoulos O."/>
            <person name="Pellenz S."/>
            <person name="Potier S."/>
            <person name="Richard G.F."/>
            <person name="Straub M.L."/>
            <person name="Suleau A."/>
            <person name="Swennene D."/>
            <person name="Tekaia F."/>
            <person name="Wesolowski-Louvel M."/>
            <person name="Westhof E."/>
            <person name="Wirth B."/>
            <person name="Zeniou-Meyer M."/>
            <person name="Zivanovic I."/>
            <person name="Bolotin-Fukuhara M."/>
            <person name="Thierry A."/>
            <person name="Bouchier C."/>
            <person name="Caudron B."/>
            <person name="Scarpelli C."/>
            <person name="Gaillardin C."/>
            <person name="Weissenbach J."/>
            <person name="Wincker P."/>
            <person name="Souciet J.L."/>
        </authorList>
    </citation>
    <scope>NUCLEOTIDE SEQUENCE [LARGE SCALE GENOMIC DNA]</scope>
    <source>
        <strain evidence="3">ATCC 36239 / CBS 767 / BCRC 21394 / JCM 1990 / NBRC 0083 / IGC 2968</strain>
    </source>
</reference>
<dbReference type="RefSeq" id="XP_002770506.1">
    <property type="nucleotide sequence ID" value="XM_002770460.1"/>
</dbReference>
<evidence type="ECO:0000313" key="2">
    <source>
        <dbReference type="EMBL" id="CAR65848.1"/>
    </source>
</evidence>
<accession>B5RU36</accession>
<keyword evidence="1" id="KW-0472">Membrane</keyword>
<dbReference type="KEGG" id="dha:DEHA2E18106g"/>
<protein>
    <submittedName>
        <fullName evidence="2">DEHA2E18106p</fullName>
    </submittedName>
</protein>
<organism evidence="2 3">
    <name type="scientific">Debaryomyces hansenii (strain ATCC 36239 / CBS 767 / BCRC 21394 / JCM 1990 / NBRC 0083 / IGC 2968)</name>
    <name type="common">Yeast</name>
    <name type="synonym">Torulaspora hansenii</name>
    <dbReference type="NCBI Taxonomy" id="284592"/>
    <lineage>
        <taxon>Eukaryota</taxon>
        <taxon>Fungi</taxon>
        <taxon>Dikarya</taxon>
        <taxon>Ascomycota</taxon>
        <taxon>Saccharomycotina</taxon>
        <taxon>Pichiomycetes</taxon>
        <taxon>Debaryomycetaceae</taxon>
        <taxon>Debaryomyces</taxon>
    </lineage>
</organism>
<dbReference type="EMBL" id="CR382137">
    <property type="protein sequence ID" value="CAR65848.1"/>
    <property type="molecule type" value="Genomic_DNA"/>
</dbReference>
<dbReference type="eggNOG" id="ENOG502RQ2A">
    <property type="taxonomic scope" value="Eukaryota"/>
</dbReference>
<dbReference type="AlphaFoldDB" id="B5RU36"/>
<keyword evidence="1" id="KW-0812">Transmembrane</keyword>
<dbReference type="OrthoDB" id="4095619at2759"/>
<keyword evidence="1" id="KW-1133">Transmembrane helix</keyword>
<sequence>MHPADEHIDSLDQNDIFRELDTDLVEIFNRGQFADLFTDLPLQEQNERLERINELLTSRNINEYFKKQKEREQEGADRYVSILWKFGLFPLPIFHYSRLWRRFGPNNIRESLIRLATIVLTNLMRVIRFSLFIIASSAYFHNILRNLFIFSNLLTFSNNFLRDIITYMFRNYSGLLERHQTIVRGSKGIFYFKEDEDFHTYSTWKVATTAAFNWVSSLINMTCVTFSDNGKVKTKCNLHEDTLIFRFSRIMSDFFPSMTTTESNFSWALTTSTVILYLFYALGGDLICLNVLFFCTVNMGKQFLYYKDVYAGLGRIVWNTLHNII</sequence>